<proteinExistence type="predicted"/>
<gene>
    <name evidence="1" type="ORF">IC620_06030</name>
</gene>
<name>A0A926N8T5_9BACL</name>
<dbReference type="Proteomes" id="UP000661691">
    <property type="component" value="Unassembled WGS sequence"/>
</dbReference>
<evidence type="ECO:0000313" key="2">
    <source>
        <dbReference type="Proteomes" id="UP000661691"/>
    </source>
</evidence>
<reference evidence="1" key="1">
    <citation type="submission" date="2020-09" db="EMBL/GenBank/DDBJ databases">
        <title>A novel bacterium of genus Hazenella, isolated from South China Sea.</title>
        <authorList>
            <person name="Huang H."/>
            <person name="Mo K."/>
            <person name="Hu Y."/>
        </authorList>
    </citation>
    <scope>NUCLEOTIDE SEQUENCE</scope>
    <source>
        <strain evidence="1">IB182357</strain>
    </source>
</reference>
<dbReference type="EMBL" id="JACXAH010000007">
    <property type="protein sequence ID" value="MBD1371917.1"/>
    <property type="molecule type" value="Genomic_DNA"/>
</dbReference>
<accession>A0A926N8T5</accession>
<organism evidence="1 2">
    <name type="scientific">Polycladospora coralii</name>
    <dbReference type="NCBI Taxonomy" id="2771432"/>
    <lineage>
        <taxon>Bacteria</taxon>
        <taxon>Bacillati</taxon>
        <taxon>Bacillota</taxon>
        <taxon>Bacilli</taxon>
        <taxon>Bacillales</taxon>
        <taxon>Thermoactinomycetaceae</taxon>
        <taxon>Polycladospora</taxon>
    </lineage>
</organism>
<comment type="caution">
    <text evidence="1">The sequence shown here is derived from an EMBL/GenBank/DDBJ whole genome shotgun (WGS) entry which is preliminary data.</text>
</comment>
<keyword evidence="2" id="KW-1185">Reference proteome</keyword>
<evidence type="ECO:0000313" key="1">
    <source>
        <dbReference type="EMBL" id="MBD1371917.1"/>
    </source>
</evidence>
<sequence length="124" mass="13058">MSFIQELSGDIVQTFTSAVVTYIRSTTPVDLIVNVKNDFDWVNPLTPATSSNAGNCDILAEIVDGTGTTVVNSAQIEPGQEKTLIASSVQFLQITGVSCPSGPSSANSFFLQTNGSYSGFITTL</sequence>
<dbReference type="RefSeq" id="WP_191138568.1">
    <property type="nucleotide sequence ID" value="NZ_JACXAG020000001.1"/>
</dbReference>
<dbReference type="AlphaFoldDB" id="A0A926N8T5"/>
<protein>
    <submittedName>
        <fullName evidence="1">Uncharacterized protein</fullName>
    </submittedName>
</protein>